<geneLocation type="mitochondrion" evidence="1"/>
<proteinExistence type="predicted"/>
<reference evidence="1" key="1">
    <citation type="submission" date="2018-02" db="EMBL/GenBank/DDBJ databases">
        <title>Resolving the psyllid tree of life: Phylogenomic analysis of the superfamily Psylloidea (Hemiptera).</title>
        <authorList>
            <person name="Percy D.M."/>
            <person name="Sveinsson S."/>
            <person name="Lemmon A.R."/>
            <person name="Lemmon E.M."/>
            <person name="Ouvrard D."/>
            <person name="Burckhardt D."/>
        </authorList>
    </citation>
    <scope>NUCLEOTIDE SEQUENCE</scope>
    <source>
        <strain evidence="1">DP1.idba.130_cir</strain>
    </source>
</reference>
<dbReference type="AlphaFoldDB" id="A0A344A2X4"/>
<dbReference type="GeneID" id="37505169"/>
<protein>
    <submittedName>
        <fullName evidence="1">ATP synthase F0 subunit 8</fullName>
    </submittedName>
</protein>
<evidence type="ECO:0000313" key="1">
    <source>
        <dbReference type="EMBL" id="AWU49115.1"/>
    </source>
</evidence>
<keyword evidence="1" id="KW-0496">Mitochondrion</keyword>
<sequence>MPQMAPMPWILILFLSLFTLLYISSYIFFYIQQQQTTSPQYKKKHFY</sequence>
<gene>
    <name evidence="1" type="primary">atp8</name>
</gene>
<accession>A0A344A2X4</accession>
<name>A0A344A2X4_TRIUR</name>
<organism evidence="1">
    <name type="scientific">Trioza urticae</name>
    <name type="common">Psyllid</name>
    <dbReference type="NCBI Taxonomy" id="121826"/>
    <lineage>
        <taxon>Eukaryota</taxon>
        <taxon>Metazoa</taxon>
        <taxon>Ecdysozoa</taxon>
        <taxon>Arthropoda</taxon>
        <taxon>Hexapoda</taxon>
        <taxon>Insecta</taxon>
        <taxon>Pterygota</taxon>
        <taxon>Neoptera</taxon>
        <taxon>Paraneoptera</taxon>
        <taxon>Hemiptera</taxon>
        <taxon>Sternorrhyncha</taxon>
        <taxon>Psylloidea</taxon>
        <taxon>Triozidae</taxon>
        <taxon>Trioza</taxon>
    </lineage>
</organism>
<dbReference type="RefSeq" id="YP_009500756.1">
    <property type="nucleotide sequence ID" value="NC_038113.1"/>
</dbReference>
<dbReference type="EMBL" id="MG989240">
    <property type="protein sequence ID" value="AWU49115.1"/>
    <property type="molecule type" value="Genomic_DNA"/>
</dbReference>